<organism evidence="2">
    <name type="scientific">hydrothermal vent metagenome</name>
    <dbReference type="NCBI Taxonomy" id="652676"/>
    <lineage>
        <taxon>unclassified sequences</taxon>
        <taxon>metagenomes</taxon>
        <taxon>ecological metagenomes</taxon>
    </lineage>
</organism>
<dbReference type="SUPFAM" id="SSF56266">
    <property type="entry name" value="DmpA/ArgJ-like"/>
    <property type="match status" value="1"/>
</dbReference>
<dbReference type="PANTHER" id="PTHR36512">
    <property type="entry name" value="D-AMINOPEPTIDASE"/>
    <property type="match status" value="1"/>
</dbReference>
<dbReference type="GO" id="GO:0004177">
    <property type="term" value="F:aminopeptidase activity"/>
    <property type="evidence" value="ECO:0007669"/>
    <property type="project" value="TreeGrafter"/>
</dbReference>
<protein>
    <recommendedName>
        <fullName evidence="3">Endo-type 6-aminohexanoate oligomer hydrolase</fullName>
    </recommendedName>
</protein>
<dbReference type="Gene3D" id="3.60.70.12">
    <property type="entry name" value="L-amino peptidase D-ALA esterase/amidase"/>
    <property type="match status" value="1"/>
</dbReference>
<dbReference type="InterPro" id="IPR005321">
    <property type="entry name" value="Peptidase_S58_DmpA"/>
</dbReference>
<comment type="similarity">
    <text evidence="1">Belongs to the peptidase S58 family.</text>
</comment>
<sequence>MVNPEASSRLSDLEGVSVGHWSDLAAKTGCTVVMLDRSCVASVYSAGGAPGSQETALLDPANTVEGVDAIVLTGGSAYGLSATSGVRRYLEEKGRGFQIADKVVPIVPTAVIFDLLTGDGSTRPGPEHGFLACVDAENPSDKQGAVGAGAGATVGKYMGMDQSAPGGVASLSMKVDNDVTIGALMVANCYGQVVDPQTGEVVAGPMAETGEFLSYLESNPPPPSFGATAIGVVATDAKLTKAEAKRVAVMAHDGLARSVYPSHTPYDGDMIFVVSTGEKEIEIARLGAWSALMVERAMVTAVSG</sequence>
<evidence type="ECO:0008006" key="3">
    <source>
        <dbReference type="Google" id="ProtNLM"/>
    </source>
</evidence>
<gene>
    <name evidence="2" type="ORF">MNBD_NITROSPINAE04-594</name>
</gene>
<accession>A0A3B1C337</accession>
<dbReference type="CDD" id="cd02252">
    <property type="entry name" value="nylC_like"/>
    <property type="match status" value="1"/>
</dbReference>
<proteinExistence type="inferred from homology"/>
<dbReference type="PANTHER" id="PTHR36512:SF3">
    <property type="entry name" value="BLR5678 PROTEIN"/>
    <property type="match status" value="1"/>
</dbReference>
<evidence type="ECO:0000313" key="2">
    <source>
        <dbReference type="EMBL" id="VAX18993.1"/>
    </source>
</evidence>
<reference evidence="2" key="1">
    <citation type="submission" date="2018-06" db="EMBL/GenBank/DDBJ databases">
        <authorList>
            <person name="Zhirakovskaya E."/>
        </authorList>
    </citation>
    <scope>NUCLEOTIDE SEQUENCE</scope>
</reference>
<dbReference type="AlphaFoldDB" id="A0A3B1C337"/>
<name>A0A3B1C337_9ZZZZ</name>
<dbReference type="EMBL" id="UOGA01000142">
    <property type="protein sequence ID" value="VAX18993.1"/>
    <property type="molecule type" value="Genomic_DNA"/>
</dbReference>
<dbReference type="InterPro" id="IPR016117">
    <property type="entry name" value="ArgJ-like_dom_sf"/>
</dbReference>
<dbReference type="Pfam" id="PF03576">
    <property type="entry name" value="Peptidase_S58"/>
    <property type="match status" value="1"/>
</dbReference>
<evidence type="ECO:0000256" key="1">
    <source>
        <dbReference type="ARBA" id="ARBA00007068"/>
    </source>
</evidence>